<reference evidence="3 4" key="1">
    <citation type="submission" date="2019-03" db="EMBL/GenBank/DDBJ databases">
        <title>Draft genome sequences of novel Actinobacteria.</title>
        <authorList>
            <person name="Sahin N."/>
            <person name="Ay H."/>
            <person name="Saygin H."/>
        </authorList>
    </citation>
    <scope>NUCLEOTIDE SEQUENCE [LARGE SCALE GENOMIC DNA]</scope>
    <source>
        <strain evidence="3 4">H3C3</strain>
    </source>
</reference>
<evidence type="ECO:0000313" key="4">
    <source>
        <dbReference type="Proteomes" id="UP000294513"/>
    </source>
</evidence>
<evidence type="ECO:0000259" key="2">
    <source>
        <dbReference type="Pfam" id="PF17765"/>
    </source>
</evidence>
<dbReference type="Proteomes" id="UP000294513">
    <property type="component" value="Unassembled WGS sequence"/>
</dbReference>
<dbReference type="AlphaFoldDB" id="A0A4R5C121"/>
<dbReference type="InterPro" id="IPR041413">
    <property type="entry name" value="MLTR_LBD"/>
</dbReference>
<proteinExistence type="predicted"/>
<feature type="domain" description="MmyB-like transcription regulator ligand binding" evidence="2">
    <location>
        <begin position="25"/>
        <end position="86"/>
    </location>
</feature>
<feature type="region of interest" description="Disordered" evidence="1">
    <location>
        <begin position="65"/>
        <end position="91"/>
    </location>
</feature>
<evidence type="ECO:0000313" key="3">
    <source>
        <dbReference type="EMBL" id="TDD91713.1"/>
    </source>
</evidence>
<sequence>MVRNGELGEFLKSRRVRRQPEDVGVRFRSGQDPDDARLHALIDTLRKRSPECGRLRSAHLVTDLTHGETRLHPPKVGPPGLDDATLSRDGR</sequence>
<comment type="caution">
    <text evidence="3">The sequence shown here is derived from an EMBL/GenBank/DDBJ whole genome shotgun (WGS) entry which is preliminary data.</text>
</comment>
<dbReference type="EMBL" id="SMKU01000043">
    <property type="protein sequence ID" value="TDD91713.1"/>
    <property type="molecule type" value="Genomic_DNA"/>
</dbReference>
<accession>A0A4R5C121</accession>
<protein>
    <recommendedName>
        <fullName evidence="2">MmyB-like transcription regulator ligand binding domain-containing protein</fullName>
    </recommendedName>
</protein>
<keyword evidence="4" id="KW-1185">Reference proteome</keyword>
<gene>
    <name evidence="3" type="ORF">E1298_11615</name>
</gene>
<dbReference type="RefSeq" id="WP_131892211.1">
    <property type="nucleotide sequence ID" value="NZ_SMKU01000043.1"/>
</dbReference>
<dbReference type="Gene3D" id="3.30.450.180">
    <property type="match status" value="1"/>
</dbReference>
<dbReference type="Pfam" id="PF17765">
    <property type="entry name" value="MLTR_LBD"/>
    <property type="match status" value="1"/>
</dbReference>
<evidence type="ECO:0000256" key="1">
    <source>
        <dbReference type="SAM" id="MobiDB-lite"/>
    </source>
</evidence>
<organism evidence="3 4">
    <name type="scientific">Actinomadura rubrisoli</name>
    <dbReference type="NCBI Taxonomy" id="2530368"/>
    <lineage>
        <taxon>Bacteria</taxon>
        <taxon>Bacillati</taxon>
        <taxon>Actinomycetota</taxon>
        <taxon>Actinomycetes</taxon>
        <taxon>Streptosporangiales</taxon>
        <taxon>Thermomonosporaceae</taxon>
        <taxon>Actinomadura</taxon>
    </lineage>
</organism>
<name>A0A4R5C121_9ACTN</name>